<accession>A0A2A2TIW8</accession>
<proteinExistence type="predicted"/>
<reference evidence="1 2" key="1">
    <citation type="submission" date="2017-08" db="EMBL/GenBank/DDBJ databases">
        <title>Draft genome sequence of filamentous cyanobacterium Calothrix elsteri CCALA 953.</title>
        <authorList>
            <person name="Gagunashvili A.N."/>
            <person name="Elster J."/>
            <person name="Andresson O.S."/>
        </authorList>
    </citation>
    <scope>NUCLEOTIDE SEQUENCE [LARGE SCALE GENOMIC DNA]</scope>
    <source>
        <strain evidence="1 2">CCALA 953</strain>
    </source>
</reference>
<evidence type="ECO:0000313" key="1">
    <source>
        <dbReference type="EMBL" id="PAX53836.1"/>
    </source>
</evidence>
<dbReference type="NCBIfam" id="NF047705">
    <property type="entry name" value="slr1659_superfam"/>
    <property type="match status" value="1"/>
</dbReference>
<organism evidence="1 2">
    <name type="scientific">Brunnivagina elsteri CCALA 953</name>
    <dbReference type="NCBI Taxonomy" id="987040"/>
    <lineage>
        <taxon>Bacteria</taxon>
        <taxon>Bacillati</taxon>
        <taxon>Cyanobacteriota</taxon>
        <taxon>Cyanophyceae</taxon>
        <taxon>Nostocales</taxon>
        <taxon>Calotrichaceae</taxon>
        <taxon>Brunnivagina</taxon>
    </lineage>
</organism>
<evidence type="ECO:0008006" key="3">
    <source>
        <dbReference type="Google" id="ProtNLM"/>
    </source>
</evidence>
<dbReference type="EMBL" id="NTFS01000128">
    <property type="protein sequence ID" value="PAX53836.1"/>
    <property type="molecule type" value="Genomic_DNA"/>
</dbReference>
<keyword evidence="2" id="KW-1185">Reference proteome</keyword>
<sequence>MEIKDDNYKVCYDTSSASINFHGSLRLNGMEEYSSILKILNDAISGNPARLTLNLIHLDFLNSSGITMLSKFVIGMRSNSAIHLMILGSNAIPWQGKLLKNLQRLMPNLNMKLI</sequence>
<dbReference type="AlphaFoldDB" id="A0A2A2TIW8"/>
<gene>
    <name evidence="1" type="ORF">CK510_13255</name>
</gene>
<comment type="caution">
    <text evidence="1">The sequence shown here is derived from an EMBL/GenBank/DDBJ whole genome shotgun (WGS) entry which is preliminary data.</text>
</comment>
<dbReference type="OrthoDB" id="9805711at2"/>
<protein>
    <recommendedName>
        <fullName evidence="3">STAS domain-containing protein</fullName>
    </recommendedName>
</protein>
<name>A0A2A2TIW8_9CYAN</name>
<dbReference type="Proteomes" id="UP000218238">
    <property type="component" value="Unassembled WGS sequence"/>
</dbReference>
<evidence type="ECO:0000313" key="2">
    <source>
        <dbReference type="Proteomes" id="UP000218238"/>
    </source>
</evidence>